<reference evidence="10 11" key="1">
    <citation type="journal article" date="2015" name="Genome Announc.">
        <title>Complete Genome Sequence of Sedimenticola thiotaurini Strain SIP-G1, a Polyphosphate- and Polyhydroxyalkanoate-Accumulating Sulfur-Oxidizing Gammaproteobacterium Isolated from Salt Marsh Sediments.</title>
        <authorList>
            <person name="Flood B.E."/>
            <person name="Jones D.S."/>
            <person name="Bailey J.V."/>
        </authorList>
    </citation>
    <scope>NUCLEOTIDE SEQUENCE [LARGE SCALE GENOMIC DNA]</scope>
    <source>
        <strain evidence="10 11">SIP-G1</strain>
    </source>
</reference>
<name>A0A0F7JYE6_9GAMM</name>
<protein>
    <recommendedName>
        <fullName evidence="2">site-specific DNA-methyltransferase (adenine-specific)</fullName>
        <ecNumber evidence="2">2.1.1.72</ecNumber>
    </recommendedName>
</protein>
<accession>A0A0F7JYE6</accession>
<sequence length="735" mass="84022">MNGETHSQLANFIWGICNLLRGPYKRNEYRKVILPLTVLRRFECLLEPTRQAALEEFKSLKTKPERVQQARLQQVTGHRFYNLSRMQLTLPAEGIHSLLDDPNNLAPNLNSYINGFSPNVRAIMEKFKFSEQIAHMGEKNILFEVVKAFCKVDLSFPGLQPDEANIHMGYVFEELIRIGAEQSNEEAGEHFTPREVIKLMVNLLLAPEDDLNEGDKVKTIYDPACGTGGMLSVAEAYIRQLNSQARPLLYGQDWNDEAWAVCKADMLIKGEDADNIIQGDTFTKDGFRPGNAEGRPDQFDYMLANPPFGVEWKQQKKYIEQEADTLGYAGRFGAGTPRINDGALLFLQHMISKMRPVDKEGSRIGIVFNGSPLFTGDAGSGESEIRRWIIENDWLEAIVALPEQLFYNTGIATYIWVVTNRKAKERKGKMQLIDARNFWVQMEKSLGNKRRRIGDPDDPNHPRDPGHIADITRVYENFNDGESRWVVFDKDNKVLGIGEKEPEIDESNGQKKKHLIVSKLFDNEDFGYHKITVERPLRLNFQATEERIARLEEQTAFKNIASSKKKNETIRQQEIEVGKARQQTIRDLLAAFAEQHGETLFKDRKQFLIALREIDRARGVKLSAPELKAVLAALGERDETAEICRDRKGEPEPDAGLRDTETVPLKESIEEYFEREVLPHVPDAWIDHSKTKVGYEIPLNRHFYRYEPPRELDVIEAEIKGLEGEILELLKEVTA</sequence>
<dbReference type="GO" id="GO:0009307">
    <property type="term" value="P:DNA restriction-modification system"/>
    <property type="evidence" value="ECO:0007669"/>
    <property type="project" value="UniProtKB-KW"/>
</dbReference>
<evidence type="ECO:0000259" key="8">
    <source>
        <dbReference type="Pfam" id="PF02384"/>
    </source>
</evidence>
<dbReference type="InterPro" id="IPR002052">
    <property type="entry name" value="DNA_methylase_N6_adenine_CS"/>
</dbReference>
<dbReference type="GO" id="GO:0009007">
    <property type="term" value="F:site-specific DNA-methyltransferase (adenine-specific) activity"/>
    <property type="evidence" value="ECO:0007669"/>
    <property type="project" value="UniProtKB-EC"/>
</dbReference>
<dbReference type="InterPro" id="IPR022749">
    <property type="entry name" value="D12N6_MeTrfase_N"/>
</dbReference>
<keyword evidence="10" id="KW-0378">Hydrolase</keyword>
<keyword evidence="5" id="KW-0949">S-adenosyl-L-methionine</keyword>
<dbReference type="InterPro" id="IPR029063">
    <property type="entry name" value="SAM-dependent_MTases_sf"/>
</dbReference>
<dbReference type="Gene3D" id="3.40.50.150">
    <property type="entry name" value="Vaccinia Virus protein VP39"/>
    <property type="match status" value="1"/>
</dbReference>
<evidence type="ECO:0000256" key="4">
    <source>
        <dbReference type="ARBA" id="ARBA00022679"/>
    </source>
</evidence>
<keyword evidence="10" id="KW-0540">Nuclease</keyword>
<dbReference type="EC" id="2.1.1.72" evidence="2"/>
<comment type="similarity">
    <text evidence="1">Belongs to the N(4)/N(6)-methyltransferase family.</text>
</comment>
<evidence type="ECO:0000256" key="5">
    <source>
        <dbReference type="ARBA" id="ARBA00022691"/>
    </source>
</evidence>
<proteinExistence type="inferred from homology"/>
<dbReference type="GO" id="GO:0003677">
    <property type="term" value="F:DNA binding"/>
    <property type="evidence" value="ECO:0007669"/>
    <property type="project" value="InterPro"/>
</dbReference>
<keyword evidence="6" id="KW-0680">Restriction system</keyword>
<comment type="catalytic activity">
    <reaction evidence="7">
        <text>a 2'-deoxyadenosine in DNA + S-adenosyl-L-methionine = an N(6)-methyl-2'-deoxyadenosine in DNA + S-adenosyl-L-homocysteine + H(+)</text>
        <dbReference type="Rhea" id="RHEA:15197"/>
        <dbReference type="Rhea" id="RHEA-COMP:12418"/>
        <dbReference type="Rhea" id="RHEA-COMP:12419"/>
        <dbReference type="ChEBI" id="CHEBI:15378"/>
        <dbReference type="ChEBI" id="CHEBI:57856"/>
        <dbReference type="ChEBI" id="CHEBI:59789"/>
        <dbReference type="ChEBI" id="CHEBI:90615"/>
        <dbReference type="ChEBI" id="CHEBI:90616"/>
        <dbReference type="EC" id="2.1.1.72"/>
    </reaction>
</comment>
<organism evidence="10 11">
    <name type="scientific">Sedimenticola thiotaurini</name>
    <dbReference type="NCBI Taxonomy" id="1543721"/>
    <lineage>
        <taxon>Bacteria</taxon>
        <taxon>Pseudomonadati</taxon>
        <taxon>Pseudomonadota</taxon>
        <taxon>Gammaproteobacteria</taxon>
        <taxon>Chromatiales</taxon>
        <taxon>Sedimenticolaceae</taxon>
        <taxon>Sedimenticola</taxon>
    </lineage>
</organism>
<dbReference type="Proteomes" id="UP000034410">
    <property type="component" value="Chromosome"/>
</dbReference>
<evidence type="ECO:0000313" key="10">
    <source>
        <dbReference type="EMBL" id="AKH19895.1"/>
    </source>
</evidence>
<keyword evidence="3" id="KW-0489">Methyltransferase</keyword>
<dbReference type="InterPro" id="IPR003356">
    <property type="entry name" value="DNA_methylase_A-5"/>
</dbReference>
<dbReference type="GO" id="GO:0004519">
    <property type="term" value="F:endonuclease activity"/>
    <property type="evidence" value="ECO:0007669"/>
    <property type="project" value="UniProtKB-KW"/>
</dbReference>
<dbReference type="GO" id="GO:0032259">
    <property type="term" value="P:methylation"/>
    <property type="evidence" value="ECO:0007669"/>
    <property type="project" value="UniProtKB-KW"/>
</dbReference>
<dbReference type="EMBL" id="CP011412">
    <property type="protein sequence ID" value="AKH19895.1"/>
    <property type="molecule type" value="Genomic_DNA"/>
</dbReference>
<evidence type="ECO:0000256" key="6">
    <source>
        <dbReference type="ARBA" id="ARBA00022747"/>
    </source>
</evidence>
<evidence type="ECO:0000256" key="1">
    <source>
        <dbReference type="ARBA" id="ARBA00006594"/>
    </source>
</evidence>
<dbReference type="PRINTS" id="PR00507">
    <property type="entry name" value="N12N6MTFRASE"/>
</dbReference>
<dbReference type="PANTHER" id="PTHR42933:SF3">
    <property type="entry name" value="TYPE I RESTRICTION ENZYME MJAVIII METHYLASE SUBUNIT"/>
    <property type="match status" value="1"/>
</dbReference>
<keyword evidence="10" id="KW-0255">Endonuclease</keyword>
<dbReference type="KEGG" id="seds:AAY24_05500"/>
<dbReference type="SUPFAM" id="SSF53335">
    <property type="entry name" value="S-adenosyl-L-methionine-dependent methyltransferases"/>
    <property type="match status" value="1"/>
</dbReference>
<feature type="domain" description="N6 adenine-specific DNA methyltransferase N-terminal" evidence="9">
    <location>
        <begin position="9"/>
        <end position="149"/>
    </location>
</feature>
<dbReference type="Pfam" id="PF12161">
    <property type="entry name" value="HsdM_N"/>
    <property type="match status" value="1"/>
</dbReference>
<dbReference type="InterPro" id="IPR038333">
    <property type="entry name" value="T1MK-like_N_sf"/>
</dbReference>
<dbReference type="GO" id="GO:0008170">
    <property type="term" value="F:N-methyltransferase activity"/>
    <property type="evidence" value="ECO:0007669"/>
    <property type="project" value="InterPro"/>
</dbReference>
<dbReference type="REBASE" id="111574">
    <property type="entry name" value="M.SspG1ORF5500P"/>
</dbReference>
<evidence type="ECO:0000256" key="3">
    <source>
        <dbReference type="ARBA" id="ARBA00022603"/>
    </source>
</evidence>
<evidence type="ECO:0000256" key="2">
    <source>
        <dbReference type="ARBA" id="ARBA00011900"/>
    </source>
</evidence>
<keyword evidence="11" id="KW-1185">Reference proteome</keyword>
<gene>
    <name evidence="10" type="ORF">AAY24_05500</name>
</gene>
<evidence type="ECO:0000259" key="9">
    <source>
        <dbReference type="Pfam" id="PF12161"/>
    </source>
</evidence>
<dbReference type="RefSeq" id="WP_046858830.1">
    <property type="nucleotide sequence ID" value="NZ_CP011412.1"/>
</dbReference>
<dbReference type="InterPro" id="IPR051537">
    <property type="entry name" value="DNA_Adenine_Mtase"/>
</dbReference>
<keyword evidence="4" id="KW-0808">Transferase</keyword>
<dbReference type="PROSITE" id="PS00092">
    <property type="entry name" value="N6_MTASE"/>
    <property type="match status" value="1"/>
</dbReference>
<feature type="domain" description="DNA methylase adenine-specific" evidence="8">
    <location>
        <begin position="168"/>
        <end position="443"/>
    </location>
</feature>
<evidence type="ECO:0000256" key="7">
    <source>
        <dbReference type="ARBA" id="ARBA00047942"/>
    </source>
</evidence>
<evidence type="ECO:0000313" key="11">
    <source>
        <dbReference type="Proteomes" id="UP000034410"/>
    </source>
</evidence>
<dbReference type="OrthoDB" id="9784823at2"/>
<dbReference type="PATRIC" id="fig|1543721.4.peg.1138"/>
<dbReference type="Gene3D" id="1.20.1260.30">
    <property type="match status" value="1"/>
</dbReference>
<dbReference type="AlphaFoldDB" id="A0A0F7JYE6"/>
<dbReference type="Pfam" id="PF02384">
    <property type="entry name" value="N6_Mtase"/>
    <property type="match status" value="1"/>
</dbReference>
<dbReference type="PANTHER" id="PTHR42933">
    <property type="entry name" value="SLR6095 PROTEIN"/>
    <property type="match status" value="1"/>
</dbReference>